<sequence length="269" mass="29980">MAVRLSLIWLLLLLLGTTIDVTRGKRLDRGRKPRSDNRIVGGQQADDGVAPYQVSIQTTWKTHICSGVILDDKWILTAGHCALDFSIEDLRIIVGTNDRLEPGQTLFPDEALVHCLYDIPYMYNNDIALIHVNESIVFNDRTQVVELSREQPPAGSVVTLTGWGAPESSFPTVQHLQTINLTVIGHEDCRQRWDYHNGVDIGHICTFTRDGEGACSGDSGGPLMWEGKLVGLVNWGRACGVGMPDMYANTVYYQDWIRRTPTGCKNRVN</sequence>
<dbReference type="InterPro" id="IPR018114">
    <property type="entry name" value="TRYPSIN_HIS"/>
</dbReference>
<evidence type="ECO:0000256" key="4">
    <source>
        <dbReference type="ARBA" id="ARBA00022670"/>
    </source>
</evidence>
<dbReference type="AlphaFoldDB" id="A0A9Q0BVQ3"/>
<evidence type="ECO:0000256" key="9">
    <source>
        <dbReference type="ARBA" id="ARBA00023157"/>
    </source>
</evidence>
<evidence type="ECO:0000256" key="11">
    <source>
        <dbReference type="SAM" id="SignalP"/>
    </source>
</evidence>
<dbReference type="CDD" id="cd00190">
    <property type="entry name" value="Tryp_SPc"/>
    <property type="match status" value="1"/>
</dbReference>
<accession>A0A9Q0BVQ3</accession>
<feature type="domain" description="Peptidase S1" evidence="12">
    <location>
        <begin position="39"/>
        <end position="262"/>
    </location>
</feature>
<dbReference type="GO" id="GO:0004252">
    <property type="term" value="F:serine-type endopeptidase activity"/>
    <property type="evidence" value="ECO:0007669"/>
    <property type="project" value="InterPro"/>
</dbReference>
<dbReference type="PROSITE" id="PS00135">
    <property type="entry name" value="TRYPSIN_SER"/>
    <property type="match status" value="1"/>
</dbReference>
<comment type="caution">
    <text evidence="13">The sequence shown here is derived from an EMBL/GenBank/DDBJ whole genome shotgun (WGS) entry which is preliminary data.</text>
</comment>
<dbReference type="InterPro" id="IPR001254">
    <property type="entry name" value="Trypsin_dom"/>
</dbReference>
<dbReference type="Gene3D" id="2.40.10.10">
    <property type="entry name" value="Trypsin-like serine proteases"/>
    <property type="match status" value="1"/>
</dbReference>
<dbReference type="PANTHER" id="PTHR24276:SF96">
    <property type="entry name" value="PEPTIDASE S1 DOMAIN-CONTAINING PROTEIN"/>
    <property type="match status" value="1"/>
</dbReference>
<dbReference type="PROSITE" id="PS00134">
    <property type="entry name" value="TRYPSIN_HIS"/>
    <property type="match status" value="1"/>
</dbReference>
<keyword evidence="9" id="KW-1015">Disulfide bond</keyword>
<dbReference type="PRINTS" id="PR00722">
    <property type="entry name" value="CHYMOTRYPSIN"/>
</dbReference>
<name>A0A9Q0BVQ3_9MUSC</name>
<dbReference type="PANTHER" id="PTHR24276">
    <property type="entry name" value="POLYSERASE-RELATED"/>
    <property type="match status" value="1"/>
</dbReference>
<evidence type="ECO:0000256" key="2">
    <source>
        <dbReference type="ARBA" id="ARBA00007664"/>
    </source>
</evidence>
<dbReference type="FunFam" id="2.40.10.10:FF:000047">
    <property type="entry name" value="Trypsin eta"/>
    <property type="match status" value="1"/>
</dbReference>
<evidence type="ECO:0000256" key="6">
    <source>
        <dbReference type="ARBA" id="ARBA00022801"/>
    </source>
</evidence>
<dbReference type="InterPro" id="IPR001314">
    <property type="entry name" value="Peptidase_S1A"/>
</dbReference>
<keyword evidence="8" id="KW-0865">Zymogen</keyword>
<evidence type="ECO:0000256" key="1">
    <source>
        <dbReference type="ARBA" id="ARBA00004613"/>
    </source>
</evidence>
<dbReference type="Pfam" id="PF00089">
    <property type="entry name" value="Trypsin"/>
    <property type="match status" value="1"/>
</dbReference>
<evidence type="ECO:0000256" key="10">
    <source>
        <dbReference type="RuleBase" id="RU363034"/>
    </source>
</evidence>
<organism evidence="13 14">
    <name type="scientific">Drosophila gunungcola</name>
    <name type="common">fruit fly</name>
    <dbReference type="NCBI Taxonomy" id="103775"/>
    <lineage>
        <taxon>Eukaryota</taxon>
        <taxon>Metazoa</taxon>
        <taxon>Ecdysozoa</taxon>
        <taxon>Arthropoda</taxon>
        <taxon>Hexapoda</taxon>
        <taxon>Insecta</taxon>
        <taxon>Pterygota</taxon>
        <taxon>Neoptera</taxon>
        <taxon>Endopterygota</taxon>
        <taxon>Diptera</taxon>
        <taxon>Brachycera</taxon>
        <taxon>Muscomorpha</taxon>
        <taxon>Ephydroidea</taxon>
        <taxon>Drosophilidae</taxon>
        <taxon>Drosophila</taxon>
        <taxon>Sophophora</taxon>
    </lineage>
</organism>
<keyword evidence="5 11" id="KW-0732">Signal</keyword>
<dbReference type="EMBL" id="JAMKOV010000001">
    <property type="protein sequence ID" value="KAI8045559.1"/>
    <property type="molecule type" value="Genomic_DNA"/>
</dbReference>
<keyword evidence="6 10" id="KW-0378">Hydrolase</keyword>
<dbReference type="OrthoDB" id="8440449at2759"/>
<evidence type="ECO:0000256" key="3">
    <source>
        <dbReference type="ARBA" id="ARBA00022525"/>
    </source>
</evidence>
<dbReference type="GO" id="GO:0005576">
    <property type="term" value="C:extracellular region"/>
    <property type="evidence" value="ECO:0007669"/>
    <property type="project" value="UniProtKB-SubCell"/>
</dbReference>
<dbReference type="InterPro" id="IPR050430">
    <property type="entry name" value="Peptidase_S1"/>
</dbReference>
<dbReference type="Proteomes" id="UP001059596">
    <property type="component" value="Chromosome 3R"/>
</dbReference>
<feature type="chain" id="PRO_5040310825" description="Peptidase S1 domain-containing protein" evidence="11">
    <location>
        <begin position="25"/>
        <end position="269"/>
    </location>
</feature>
<keyword evidence="7 10" id="KW-0720">Serine protease</keyword>
<dbReference type="SMART" id="SM00020">
    <property type="entry name" value="Tryp_SPc"/>
    <property type="match status" value="1"/>
</dbReference>
<evidence type="ECO:0000256" key="7">
    <source>
        <dbReference type="ARBA" id="ARBA00022825"/>
    </source>
</evidence>
<dbReference type="PROSITE" id="PS50240">
    <property type="entry name" value="TRYPSIN_DOM"/>
    <property type="match status" value="1"/>
</dbReference>
<gene>
    <name evidence="13" type="ORF">M5D96_001741</name>
</gene>
<evidence type="ECO:0000256" key="5">
    <source>
        <dbReference type="ARBA" id="ARBA00022729"/>
    </source>
</evidence>
<keyword evidence="3" id="KW-0964">Secreted</keyword>
<reference evidence="13" key="1">
    <citation type="journal article" date="2023" name="Genome Biol. Evol.">
        <title>Long-read-based Genome Assembly of Drosophila gunungcola Reveals Fewer Chemosensory Genes in Flower-breeding Species.</title>
        <authorList>
            <person name="Negi A."/>
            <person name="Liao B.Y."/>
            <person name="Yeh S.D."/>
        </authorList>
    </citation>
    <scope>NUCLEOTIDE SEQUENCE</scope>
    <source>
        <strain evidence="13">Sukarami</strain>
    </source>
</reference>
<dbReference type="InterPro" id="IPR033116">
    <property type="entry name" value="TRYPSIN_SER"/>
</dbReference>
<proteinExistence type="inferred from homology"/>
<feature type="signal peptide" evidence="11">
    <location>
        <begin position="1"/>
        <end position="24"/>
    </location>
</feature>
<comment type="similarity">
    <text evidence="2">Belongs to the peptidase S1 family.</text>
</comment>
<evidence type="ECO:0000313" key="14">
    <source>
        <dbReference type="Proteomes" id="UP001059596"/>
    </source>
</evidence>
<keyword evidence="14" id="KW-1185">Reference proteome</keyword>
<dbReference type="InterPro" id="IPR043504">
    <property type="entry name" value="Peptidase_S1_PA_chymotrypsin"/>
</dbReference>
<dbReference type="InterPro" id="IPR009003">
    <property type="entry name" value="Peptidase_S1_PA"/>
</dbReference>
<evidence type="ECO:0000313" key="13">
    <source>
        <dbReference type="EMBL" id="KAI8045559.1"/>
    </source>
</evidence>
<evidence type="ECO:0000259" key="12">
    <source>
        <dbReference type="PROSITE" id="PS50240"/>
    </source>
</evidence>
<comment type="subcellular location">
    <subcellularLocation>
        <location evidence="1">Secreted</location>
    </subcellularLocation>
</comment>
<evidence type="ECO:0000256" key="8">
    <source>
        <dbReference type="ARBA" id="ARBA00023145"/>
    </source>
</evidence>
<protein>
    <recommendedName>
        <fullName evidence="12">Peptidase S1 domain-containing protein</fullName>
    </recommendedName>
</protein>
<dbReference type="SUPFAM" id="SSF50494">
    <property type="entry name" value="Trypsin-like serine proteases"/>
    <property type="match status" value="1"/>
</dbReference>
<keyword evidence="4 10" id="KW-0645">Protease</keyword>
<dbReference type="GO" id="GO:0016485">
    <property type="term" value="P:protein processing"/>
    <property type="evidence" value="ECO:0007669"/>
    <property type="project" value="UniProtKB-ARBA"/>
</dbReference>